<feature type="transmembrane region" description="Helical" evidence="1">
    <location>
        <begin position="30"/>
        <end position="50"/>
    </location>
</feature>
<evidence type="ECO:0000256" key="1">
    <source>
        <dbReference type="SAM" id="Phobius"/>
    </source>
</evidence>
<name>R4YT21_OLEAN</name>
<gene>
    <name evidence="2" type="ORF">OLEAN_C24370</name>
</gene>
<keyword evidence="1" id="KW-1133">Transmembrane helix</keyword>
<sequence length="81" mass="8671">MAAIVGGYVLSNLLATLISYLLPMPKVDSVLLSLQLSFLFYCMVIIWVFGTKTAGKAWLGLLIACVISSVGLYLAMPEGSL</sequence>
<keyword evidence="1" id="KW-0472">Membrane</keyword>
<feature type="transmembrane region" description="Helical" evidence="1">
    <location>
        <begin position="57"/>
        <end position="76"/>
    </location>
</feature>
<dbReference type="EMBL" id="FO203512">
    <property type="protein sequence ID" value="CCK76613.1"/>
    <property type="molecule type" value="Genomic_DNA"/>
</dbReference>
<keyword evidence="3" id="KW-1185">Reference proteome</keyword>
<accession>R4YT21</accession>
<dbReference type="Proteomes" id="UP000032749">
    <property type="component" value="Chromosome"/>
</dbReference>
<evidence type="ECO:0000313" key="3">
    <source>
        <dbReference type="Proteomes" id="UP000032749"/>
    </source>
</evidence>
<keyword evidence="1" id="KW-0812">Transmembrane</keyword>
<organism evidence="2 3">
    <name type="scientific">Oleispira antarctica RB-8</name>
    <dbReference type="NCBI Taxonomy" id="698738"/>
    <lineage>
        <taxon>Bacteria</taxon>
        <taxon>Pseudomonadati</taxon>
        <taxon>Pseudomonadota</taxon>
        <taxon>Gammaproteobacteria</taxon>
        <taxon>Oceanospirillales</taxon>
        <taxon>Oceanospirillaceae</taxon>
        <taxon>Oleispira</taxon>
    </lineage>
</organism>
<dbReference type="KEGG" id="oai:OLEAN_C24370"/>
<protein>
    <submittedName>
        <fullName evidence="2">Uncharacterized protein</fullName>
    </submittedName>
</protein>
<proteinExistence type="predicted"/>
<reference evidence="2 3" key="1">
    <citation type="journal article" date="2013" name="Nat. Commun.">
        <title>Genome sequence and functional genomic analysis of the oil-degrading bacterium Oleispira antarctica.</title>
        <authorList>
            <person name="Kube M."/>
            <person name="Chernikova T.N."/>
            <person name="Al-Ramahi Y."/>
            <person name="Beloqui A."/>
            <person name="Lopez-Cortez N."/>
            <person name="Guazzaroni M.E."/>
            <person name="Heipieper H.J."/>
            <person name="Klages S."/>
            <person name="Kotsyurbenko O.R."/>
            <person name="Langer I."/>
            <person name="Nechitaylo T.Y."/>
            <person name="Lunsdorf H."/>
            <person name="Fernandez M."/>
            <person name="Juarez S."/>
            <person name="Ciordia S."/>
            <person name="Singer A."/>
            <person name="Kagan O."/>
            <person name="Egorova O."/>
            <person name="Petit P.A."/>
            <person name="Stogios P."/>
            <person name="Kim Y."/>
            <person name="Tchigvintsev A."/>
            <person name="Flick R."/>
            <person name="Denaro R."/>
            <person name="Genovese M."/>
            <person name="Albar J.P."/>
            <person name="Reva O.N."/>
            <person name="Martinez-Gomariz M."/>
            <person name="Tran H."/>
            <person name="Ferrer M."/>
            <person name="Savchenko A."/>
            <person name="Yakunin A.F."/>
            <person name="Yakimov M.M."/>
            <person name="Golyshina O.V."/>
            <person name="Reinhardt R."/>
            <person name="Golyshin P.N."/>
        </authorList>
    </citation>
    <scope>NUCLEOTIDE SEQUENCE [LARGE SCALE GENOMIC DNA]</scope>
</reference>
<dbReference type="HOGENOM" id="CLU_159285_3_1_6"/>
<dbReference type="STRING" id="698738.OLEAN_C24370"/>
<evidence type="ECO:0000313" key="2">
    <source>
        <dbReference type="EMBL" id="CCK76613.1"/>
    </source>
</evidence>
<dbReference type="AlphaFoldDB" id="R4YT21"/>
<feature type="transmembrane region" description="Helical" evidence="1">
    <location>
        <begin position="7"/>
        <end position="24"/>
    </location>
</feature>